<dbReference type="PANTHER" id="PTHR10815:SF5">
    <property type="entry name" value="METHYLATED-DNA--PROTEIN-CYSTEINE METHYLTRANSFERASE"/>
    <property type="match status" value="1"/>
</dbReference>
<keyword evidence="2 9" id="KW-0489">Methyltransferase</keyword>
<name>A0ABV6C847_9GAMM</name>
<sequence>MKKFTLTPSEIGLDPQNALIQNIHSIPKNEVNGLFDYCYYEGLFGKMLLASLDEHLCYVGFCNETTSHSEKTLTTLYKKEAKKNEKSPVLEKTRLALDQYFSGNSKTFNIPILLIGSAFQVTVWKSLNCIPYAKTISYHTQSIWLKNPKAIRAIASANGANPISIILPCHRVIGKNGSLTGYAGGLDLKEKLLRHEIKYTNSI</sequence>
<reference evidence="9 10" key="1">
    <citation type="submission" date="2024-09" db="EMBL/GenBank/DDBJ databases">
        <authorList>
            <person name="Sun Q."/>
            <person name="Mori K."/>
        </authorList>
    </citation>
    <scope>NUCLEOTIDE SEQUENCE [LARGE SCALE GENOMIC DNA]</scope>
    <source>
        <strain evidence="9 10">CCM 8545</strain>
    </source>
</reference>
<evidence type="ECO:0000313" key="10">
    <source>
        <dbReference type="Proteomes" id="UP001589758"/>
    </source>
</evidence>
<proteinExistence type="predicted"/>
<comment type="caution">
    <text evidence="9">The sequence shown here is derived from an EMBL/GenBank/DDBJ whole genome shotgun (WGS) entry which is preliminary data.</text>
</comment>
<evidence type="ECO:0000256" key="6">
    <source>
        <dbReference type="ARBA" id="ARBA00049348"/>
    </source>
</evidence>
<dbReference type="EC" id="2.1.1.63" evidence="9"/>
<feature type="domain" description="Methylated-DNA-[protein]-cysteine S-methyltransferase DNA binding" evidence="7">
    <location>
        <begin position="118"/>
        <end position="196"/>
    </location>
</feature>
<evidence type="ECO:0000256" key="1">
    <source>
        <dbReference type="ARBA" id="ARBA00001286"/>
    </source>
</evidence>
<protein>
    <submittedName>
        <fullName evidence="9">Methylated-DNA--[protein]-cysteine S-methyltransferase</fullName>
        <ecNumber evidence="9">2.1.1.63</ecNumber>
    </submittedName>
</protein>
<comment type="catalytic activity">
    <reaction evidence="6">
        <text>a 6-O-methyl-2'-deoxyguanosine in DNA + L-cysteinyl-[protein] = S-methyl-L-cysteinyl-[protein] + a 2'-deoxyguanosine in DNA</text>
        <dbReference type="Rhea" id="RHEA:24000"/>
        <dbReference type="Rhea" id="RHEA-COMP:10131"/>
        <dbReference type="Rhea" id="RHEA-COMP:10132"/>
        <dbReference type="Rhea" id="RHEA-COMP:11367"/>
        <dbReference type="Rhea" id="RHEA-COMP:11368"/>
        <dbReference type="ChEBI" id="CHEBI:29950"/>
        <dbReference type="ChEBI" id="CHEBI:82612"/>
        <dbReference type="ChEBI" id="CHEBI:85445"/>
        <dbReference type="ChEBI" id="CHEBI:85448"/>
        <dbReference type="EC" id="2.1.1.63"/>
    </reaction>
</comment>
<organism evidence="9 10">
    <name type="scientific">Thorsellia kenyensis</name>
    <dbReference type="NCBI Taxonomy" id="1549888"/>
    <lineage>
        <taxon>Bacteria</taxon>
        <taxon>Pseudomonadati</taxon>
        <taxon>Pseudomonadota</taxon>
        <taxon>Gammaproteobacteria</taxon>
        <taxon>Enterobacterales</taxon>
        <taxon>Thorselliaceae</taxon>
        <taxon>Thorsellia</taxon>
    </lineage>
</organism>
<evidence type="ECO:0000256" key="4">
    <source>
        <dbReference type="ARBA" id="ARBA00022763"/>
    </source>
</evidence>
<dbReference type="Pfam" id="PF01035">
    <property type="entry name" value="DNA_binding_1"/>
    <property type="match status" value="1"/>
</dbReference>
<dbReference type="SUPFAM" id="SSF53155">
    <property type="entry name" value="Methylated DNA-protein cysteine methyltransferase domain"/>
    <property type="match status" value="1"/>
</dbReference>
<accession>A0ABV6C847</accession>
<dbReference type="InterPro" id="IPR036631">
    <property type="entry name" value="MGMT_N_sf"/>
</dbReference>
<evidence type="ECO:0000256" key="5">
    <source>
        <dbReference type="ARBA" id="ARBA00023204"/>
    </source>
</evidence>
<evidence type="ECO:0000259" key="8">
    <source>
        <dbReference type="Pfam" id="PF02870"/>
    </source>
</evidence>
<comment type="catalytic activity">
    <reaction evidence="1">
        <text>a 4-O-methyl-thymidine in DNA + L-cysteinyl-[protein] = a thymidine in DNA + S-methyl-L-cysteinyl-[protein]</text>
        <dbReference type="Rhea" id="RHEA:53428"/>
        <dbReference type="Rhea" id="RHEA-COMP:10131"/>
        <dbReference type="Rhea" id="RHEA-COMP:10132"/>
        <dbReference type="Rhea" id="RHEA-COMP:13555"/>
        <dbReference type="Rhea" id="RHEA-COMP:13556"/>
        <dbReference type="ChEBI" id="CHEBI:29950"/>
        <dbReference type="ChEBI" id="CHEBI:82612"/>
        <dbReference type="ChEBI" id="CHEBI:137386"/>
        <dbReference type="ChEBI" id="CHEBI:137387"/>
        <dbReference type="EC" id="2.1.1.63"/>
    </reaction>
</comment>
<dbReference type="NCBIfam" id="TIGR00589">
    <property type="entry name" value="ogt"/>
    <property type="match status" value="1"/>
</dbReference>
<evidence type="ECO:0000313" key="9">
    <source>
        <dbReference type="EMBL" id="MFC0179137.1"/>
    </source>
</evidence>
<dbReference type="PROSITE" id="PS00374">
    <property type="entry name" value="MGMT"/>
    <property type="match status" value="1"/>
</dbReference>
<keyword evidence="4" id="KW-0227">DNA damage</keyword>
<dbReference type="InterPro" id="IPR036217">
    <property type="entry name" value="MethylDNA_cys_MeTrfase_DNAb"/>
</dbReference>
<dbReference type="InterPro" id="IPR014048">
    <property type="entry name" value="MethylDNA_cys_MeTrfase_DNA-bd"/>
</dbReference>
<feature type="domain" description="Methylguanine DNA methyltransferase ribonuclease-like" evidence="8">
    <location>
        <begin position="37"/>
        <end position="112"/>
    </location>
</feature>
<dbReference type="InterPro" id="IPR001497">
    <property type="entry name" value="MethylDNA_cys_MeTrfase_AS"/>
</dbReference>
<dbReference type="Gene3D" id="3.30.160.70">
    <property type="entry name" value="Methylated DNA-protein cysteine methyltransferase domain"/>
    <property type="match status" value="1"/>
</dbReference>
<dbReference type="Proteomes" id="UP001589758">
    <property type="component" value="Unassembled WGS sequence"/>
</dbReference>
<evidence type="ECO:0000256" key="3">
    <source>
        <dbReference type="ARBA" id="ARBA00022679"/>
    </source>
</evidence>
<evidence type="ECO:0000256" key="2">
    <source>
        <dbReference type="ARBA" id="ARBA00022603"/>
    </source>
</evidence>
<dbReference type="Gene3D" id="1.10.10.10">
    <property type="entry name" value="Winged helix-like DNA-binding domain superfamily/Winged helix DNA-binding domain"/>
    <property type="match status" value="1"/>
</dbReference>
<gene>
    <name evidence="9" type="ORF">ACFFIT_03330</name>
</gene>
<evidence type="ECO:0000259" key="7">
    <source>
        <dbReference type="Pfam" id="PF01035"/>
    </source>
</evidence>
<keyword evidence="5" id="KW-0234">DNA repair</keyword>
<dbReference type="SUPFAM" id="SSF46767">
    <property type="entry name" value="Methylated DNA-protein cysteine methyltransferase, C-terminal domain"/>
    <property type="match status" value="1"/>
</dbReference>
<dbReference type="RefSeq" id="WP_385876227.1">
    <property type="nucleotide sequence ID" value="NZ_JBHLXE010000033.1"/>
</dbReference>
<dbReference type="GO" id="GO:0003908">
    <property type="term" value="F:methylated-DNA-[protein]-cysteine S-methyltransferase activity"/>
    <property type="evidence" value="ECO:0007669"/>
    <property type="project" value="UniProtKB-EC"/>
</dbReference>
<dbReference type="GO" id="GO:0032259">
    <property type="term" value="P:methylation"/>
    <property type="evidence" value="ECO:0007669"/>
    <property type="project" value="UniProtKB-KW"/>
</dbReference>
<dbReference type="PANTHER" id="PTHR10815">
    <property type="entry name" value="METHYLATED-DNA--PROTEIN-CYSTEINE METHYLTRANSFERASE"/>
    <property type="match status" value="1"/>
</dbReference>
<keyword evidence="10" id="KW-1185">Reference proteome</keyword>
<dbReference type="InterPro" id="IPR008332">
    <property type="entry name" value="MethylG_MeTrfase_N"/>
</dbReference>
<dbReference type="Pfam" id="PF02870">
    <property type="entry name" value="Methyltransf_1N"/>
    <property type="match status" value="1"/>
</dbReference>
<dbReference type="EMBL" id="JBHLXE010000033">
    <property type="protein sequence ID" value="MFC0179137.1"/>
    <property type="molecule type" value="Genomic_DNA"/>
</dbReference>
<dbReference type="CDD" id="cd06445">
    <property type="entry name" value="ATase"/>
    <property type="match status" value="1"/>
</dbReference>
<dbReference type="InterPro" id="IPR036388">
    <property type="entry name" value="WH-like_DNA-bd_sf"/>
</dbReference>
<keyword evidence="3 9" id="KW-0808">Transferase</keyword>